<dbReference type="InterPro" id="IPR000531">
    <property type="entry name" value="Beta-barrel_TonB"/>
</dbReference>
<keyword evidence="11 14" id="KW-0472">Membrane</keyword>
<feature type="domain" description="TonB-dependent receptor-like beta-barrel" evidence="17">
    <location>
        <begin position="301"/>
        <end position="758"/>
    </location>
</feature>
<evidence type="ECO:0000256" key="13">
    <source>
        <dbReference type="ARBA" id="ARBA00023237"/>
    </source>
</evidence>
<evidence type="ECO:0000256" key="9">
    <source>
        <dbReference type="ARBA" id="ARBA00023065"/>
    </source>
</evidence>
<gene>
    <name evidence="19" type="ORF">BJ125_10661</name>
    <name evidence="20" type="ORF">SAMN05892882_10661</name>
</gene>
<keyword evidence="5" id="KW-0410">Iron transport</keyword>
<dbReference type="CDD" id="cd01347">
    <property type="entry name" value="ligand_gated_channel"/>
    <property type="match status" value="1"/>
</dbReference>
<dbReference type="AlphaFoldDB" id="A0A336JKK0"/>
<evidence type="ECO:0000256" key="12">
    <source>
        <dbReference type="ARBA" id="ARBA00023170"/>
    </source>
</evidence>
<sequence length="793" mass="84941">MQERGVAARGWLAAVGGLAVTLAMPADGHAQTAAPSASGSSLPAVVVDAPSRARPAARPQPARNANRAAARPQRGRTTTAAPPTAAAATSAAETATGPVAGYVAGRSATGTKTDSPLVETPASVSVVTRDQISDQGAQSVSQALRYTAGTFVDLRPSSRYDIVPVRGFGNNNGVLQNFVGFQDGLKLQRGISFAVPTVDSYGLERIEVLRGPASILYGQSSLGGLVNLVSKKPTEKAFGEIELSGGSWDRKQAAFDFGGPADAEGKWLYRMTGLVRDSGTQVEDAKDQRYMIAPALTYRPSLNTSLMVLANYTYDPNSWYSVFLPQRGTVESNPFGQIPTSFNAGDPTYEVFSRKQASVGYQFEHRFNNAFAVRQNVRYMNLATDFQGVSVSGFGANLHTLTRSKSKVVEQVDTFAIDNQAEAKFLTGAFSHTVLFGVDYQYADASRLLGSSTAVPTIDFLNPVYGTVIGTPALQTDASQVNTQFGVYLQDQIKFDRLVLMVSGRHDRAGYDYRQTTLATNARTLASQSDDAWTYRVGALYHFDSGFAPYVSYSTSFEPVTGTVLSYDKTAFKPTTGEQIEGGLKYELPGQLLATVAGYELTQQNVQTPDPNPTHLGCSGVATARCSVQTGEVRTRGVEVEVKGSLAFGLDLIGSYTYQDMKITATNTAAELGKRPVQVPEHMAALWGMYHLKHVSSGVLGGLSLGAGVRYVGESFGNSTNTLVVPSFTVADAALHYDLGYLSPSMKGTRFSINASNLFDKVYVASCGVGTSFDAGCYYGLRRTVLATLRYRW</sequence>
<evidence type="ECO:0000256" key="14">
    <source>
        <dbReference type="PROSITE-ProRule" id="PRU01360"/>
    </source>
</evidence>
<dbReference type="GO" id="GO:0015344">
    <property type="term" value="F:siderophore uptake transmembrane transporter activity"/>
    <property type="evidence" value="ECO:0007669"/>
    <property type="project" value="TreeGrafter"/>
</dbReference>
<evidence type="ECO:0000313" key="19">
    <source>
        <dbReference type="EMBL" id="RED37738.1"/>
    </source>
</evidence>
<keyword evidence="22" id="KW-1185">Reference proteome</keyword>
<dbReference type="Gene3D" id="2.170.130.10">
    <property type="entry name" value="TonB-dependent receptor, plug domain"/>
    <property type="match status" value="1"/>
</dbReference>
<keyword evidence="12 19" id="KW-0675">Receptor</keyword>
<dbReference type="NCBIfam" id="TIGR01783">
    <property type="entry name" value="TonB-siderophor"/>
    <property type="match status" value="1"/>
</dbReference>
<dbReference type="FunFam" id="2.40.170.20:FF:000005">
    <property type="entry name" value="TonB-dependent siderophore receptor"/>
    <property type="match status" value="1"/>
</dbReference>
<keyword evidence="8" id="KW-0408">Iron</keyword>
<dbReference type="InterPro" id="IPR012910">
    <property type="entry name" value="Plug_dom"/>
</dbReference>
<keyword evidence="10 15" id="KW-0798">TonB box</keyword>
<dbReference type="Gene3D" id="2.40.170.20">
    <property type="entry name" value="TonB-dependent receptor, beta-barrel domain"/>
    <property type="match status" value="1"/>
</dbReference>
<evidence type="ECO:0000256" key="5">
    <source>
        <dbReference type="ARBA" id="ARBA00022496"/>
    </source>
</evidence>
<keyword evidence="7" id="KW-0732">Signal</keyword>
<feature type="region of interest" description="Disordered" evidence="16">
    <location>
        <begin position="50"/>
        <end position="93"/>
    </location>
</feature>
<dbReference type="InterPro" id="IPR010105">
    <property type="entry name" value="TonB_sidphr_rcpt"/>
</dbReference>
<evidence type="ECO:0000256" key="2">
    <source>
        <dbReference type="ARBA" id="ARBA00009810"/>
    </source>
</evidence>
<name>A0A336JKK0_9BRAD</name>
<reference evidence="19 22" key="2">
    <citation type="submission" date="2018-07" db="EMBL/GenBank/DDBJ databases">
        <title>Genomic Encyclopedia of Archaeal and Bacterial Type Strains, Phase II (KMG-II): from individual species to whole genera.</title>
        <authorList>
            <person name="Goeker M."/>
        </authorList>
    </citation>
    <scope>NUCLEOTIDE SEQUENCE [LARGE SCALE GENOMIC DNA]</scope>
    <source>
        <strain evidence="19 22">JA575</strain>
    </source>
</reference>
<evidence type="ECO:0000256" key="16">
    <source>
        <dbReference type="SAM" id="MobiDB-lite"/>
    </source>
</evidence>
<evidence type="ECO:0000256" key="11">
    <source>
        <dbReference type="ARBA" id="ARBA00023136"/>
    </source>
</evidence>
<evidence type="ECO:0000256" key="4">
    <source>
        <dbReference type="ARBA" id="ARBA00022452"/>
    </source>
</evidence>
<protein>
    <submittedName>
        <fullName evidence="20">Iron complex outermembrane recepter protein</fullName>
    </submittedName>
    <submittedName>
        <fullName evidence="19">Iron complex outermembrane receptor protein</fullName>
    </submittedName>
</protein>
<proteinExistence type="inferred from homology"/>
<dbReference type="Pfam" id="PF07715">
    <property type="entry name" value="Plug"/>
    <property type="match status" value="1"/>
</dbReference>
<evidence type="ECO:0000313" key="21">
    <source>
        <dbReference type="Proteomes" id="UP000252631"/>
    </source>
</evidence>
<keyword evidence="3 14" id="KW-0813">Transport</keyword>
<keyword evidence="4 14" id="KW-1134">Transmembrane beta strand</keyword>
<dbReference type="FunFam" id="2.170.130.10:FF:000001">
    <property type="entry name" value="Catecholate siderophore TonB-dependent receptor"/>
    <property type="match status" value="1"/>
</dbReference>
<dbReference type="GO" id="GO:0009279">
    <property type="term" value="C:cell outer membrane"/>
    <property type="evidence" value="ECO:0007669"/>
    <property type="project" value="UniProtKB-SubCell"/>
</dbReference>
<dbReference type="EMBL" id="QRDT01000006">
    <property type="protein sequence ID" value="RED37738.1"/>
    <property type="molecule type" value="Genomic_DNA"/>
</dbReference>
<dbReference type="PANTHER" id="PTHR32552">
    <property type="entry name" value="FERRICHROME IRON RECEPTOR-RELATED"/>
    <property type="match status" value="1"/>
</dbReference>
<evidence type="ECO:0000259" key="17">
    <source>
        <dbReference type="Pfam" id="PF00593"/>
    </source>
</evidence>
<dbReference type="Proteomes" id="UP000256343">
    <property type="component" value="Unassembled WGS sequence"/>
</dbReference>
<evidence type="ECO:0000256" key="7">
    <source>
        <dbReference type="ARBA" id="ARBA00022729"/>
    </source>
</evidence>
<dbReference type="RefSeq" id="WP_114357344.1">
    <property type="nucleotide sequence ID" value="NZ_QRDT01000006.1"/>
</dbReference>
<comment type="similarity">
    <text evidence="2 14 15">Belongs to the TonB-dependent receptor family.</text>
</comment>
<dbReference type="InterPro" id="IPR039426">
    <property type="entry name" value="TonB-dep_rcpt-like"/>
</dbReference>
<dbReference type="GO" id="GO:0015891">
    <property type="term" value="P:siderophore transport"/>
    <property type="evidence" value="ECO:0007669"/>
    <property type="project" value="InterPro"/>
</dbReference>
<evidence type="ECO:0000256" key="3">
    <source>
        <dbReference type="ARBA" id="ARBA00022448"/>
    </source>
</evidence>
<keyword evidence="6 14" id="KW-0812">Transmembrane</keyword>
<dbReference type="PROSITE" id="PS52016">
    <property type="entry name" value="TONB_DEPENDENT_REC_3"/>
    <property type="match status" value="1"/>
</dbReference>
<evidence type="ECO:0000256" key="6">
    <source>
        <dbReference type="ARBA" id="ARBA00022692"/>
    </source>
</evidence>
<reference evidence="20 21" key="1">
    <citation type="submission" date="2017-08" db="EMBL/GenBank/DDBJ databases">
        <authorList>
            <person name="de Groot N.N."/>
        </authorList>
    </citation>
    <scope>NUCLEOTIDE SEQUENCE [LARGE SCALE GENOMIC DNA]</scope>
    <source>
        <strain evidence="20 21">JA575</strain>
    </source>
</reference>
<dbReference type="GO" id="GO:0038023">
    <property type="term" value="F:signaling receptor activity"/>
    <property type="evidence" value="ECO:0007669"/>
    <property type="project" value="InterPro"/>
</dbReference>
<dbReference type="Pfam" id="PF00593">
    <property type="entry name" value="TonB_dep_Rec_b-barrel"/>
    <property type="match status" value="1"/>
</dbReference>
<evidence type="ECO:0000256" key="1">
    <source>
        <dbReference type="ARBA" id="ARBA00004571"/>
    </source>
</evidence>
<evidence type="ECO:0000259" key="18">
    <source>
        <dbReference type="Pfam" id="PF07715"/>
    </source>
</evidence>
<organism evidence="20 21">
    <name type="scientific">Rhodopseudomonas pentothenatexigens</name>
    <dbReference type="NCBI Taxonomy" id="999699"/>
    <lineage>
        <taxon>Bacteria</taxon>
        <taxon>Pseudomonadati</taxon>
        <taxon>Pseudomonadota</taxon>
        <taxon>Alphaproteobacteria</taxon>
        <taxon>Hyphomicrobiales</taxon>
        <taxon>Nitrobacteraceae</taxon>
        <taxon>Rhodopseudomonas</taxon>
    </lineage>
</organism>
<evidence type="ECO:0000256" key="8">
    <source>
        <dbReference type="ARBA" id="ARBA00023004"/>
    </source>
</evidence>
<dbReference type="SUPFAM" id="SSF56935">
    <property type="entry name" value="Porins"/>
    <property type="match status" value="1"/>
</dbReference>
<comment type="subcellular location">
    <subcellularLocation>
        <location evidence="1 14">Cell outer membrane</location>
        <topology evidence="1 14">Multi-pass membrane protein</topology>
    </subcellularLocation>
</comment>
<dbReference type="InterPro" id="IPR036942">
    <property type="entry name" value="Beta-barrel_TonB_sf"/>
</dbReference>
<evidence type="ECO:0000313" key="20">
    <source>
        <dbReference type="EMBL" id="SSW90238.1"/>
    </source>
</evidence>
<keyword evidence="9" id="KW-0406">Ion transport</keyword>
<dbReference type="EMBL" id="UFQQ01000006">
    <property type="protein sequence ID" value="SSW90238.1"/>
    <property type="molecule type" value="Genomic_DNA"/>
</dbReference>
<feature type="domain" description="TonB-dependent receptor plug" evidence="18">
    <location>
        <begin position="117"/>
        <end position="224"/>
    </location>
</feature>
<evidence type="ECO:0000313" key="22">
    <source>
        <dbReference type="Proteomes" id="UP000256343"/>
    </source>
</evidence>
<dbReference type="InterPro" id="IPR037066">
    <property type="entry name" value="Plug_dom_sf"/>
</dbReference>
<evidence type="ECO:0000256" key="10">
    <source>
        <dbReference type="ARBA" id="ARBA00023077"/>
    </source>
</evidence>
<accession>A0A336JKK0</accession>
<keyword evidence="13 14" id="KW-0998">Cell outer membrane</keyword>
<evidence type="ECO:0000256" key="15">
    <source>
        <dbReference type="RuleBase" id="RU003357"/>
    </source>
</evidence>
<dbReference type="OrthoDB" id="9760333at2"/>
<dbReference type="PANTHER" id="PTHR32552:SF68">
    <property type="entry name" value="FERRICHROME OUTER MEMBRANE TRANSPORTER_PHAGE RECEPTOR"/>
    <property type="match status" value="1"/>
</dbReference>
<dbReference type="Proteomes" id="UP000252631">
    <property type="component" value="Unassembled WGS sequence"/>
</dbReference>